<dbReference type="GO" id="GO:0009986">
    <property type="term" value="C:cell surface"/>
    <property type="evidence" value="ECO:0007669"/>
    <property type="project" value="UniProtKB-SubCell"/>
</dbReference>
<dbReference type="Proteomes" id="UP000290759">
    <property type="component" value="Unassembled WGS sequence"/>
</dbReference>
<dbReference type="PANTHER" id="PTHR11902">
    <property type="entry name" value="ENOLASE"/>
    <property type="match status" value="1"/>
</dbReference>
<keyword evidence="5 10" id="KW-0964">Secreted</keyword>
<evidence type="ECO:0000256" key="2">
    <source>
        <dbReference type="ARBA" id="ARBA00009604"/>
    </source>
</evidence>
<dbReference type="Pfam" id="PF03952">
    <property type="entry name" value="Enolase_N"/>
    <property type="match status" value="1"/>
</dbReference>
<evidence type="ECO:0000256" key="12">
    <source>
        <dbReference type="PIRSR" id="PIRSR001400-2"/>
    </source>
</evidence>
<dbReference type="GO" id="GO:0005576">
    <property type="term" value="C:extracellular region"/>
    <property type="evidence" value="ECO:0007669"/>
    <property type="project" value="UniProtKB-SubCell"/>
</dbReference>
<dbReference type="PRINTS" id="PR00148">
    <property type="entry name" value="ENOLASE"/>
</dbReference>
<feature type="binding site" evidence="10">
    <location>
        <position position="164"/>
    </location>
    <ligand>
        <name>(2R)-2-phosphoglycerate</name>
        <dbReference type="ChEBI" id="CHEBI:58289"/>
    </ligand>
</feature>
<feature type="binding site" evidence="12">
    <location>
        <position position="313"/>
    </location>
    <ligand>
        <name>substrate</name>
    </ligand>
</feature>
<keyword evidence="7 10" id="KW-0324">Glycolysis</keyword>
<feature type="binding site" evidence="10">
    <location>
        <position position="368"/>
    </location>
    <ligand>
        <name>(2R)-2-phosphoglycerate</name>
        <dbReference type="ChEBI" id="CHEBI:58289"/>
    </ligand>
</feature>
<dbReference type="GO" id="GO:0000287">
    <property type="term" value="F:magnesium ion binding"/>
    <property type="evidence" value="ECO:0007669"/>
    <property type="project" value="UniProtKB-UniRule"/>
</dbReference>
<feature type="active site" description="Proton donor" evidence="10 11">
    <location>
        <position position="206"/>
    </location>
</feature>
<dbReference type="NCBIfam" id="TIGR01060">
    <property type="entry name" value="eno"/>
    <property type="match status" value="1"/>
</dbReference>
<dbReference type="SUPFAM" id="SSF51604">
    <property type="entry name" value="Enolase C-terminal domain-like"/>
    <property type="match status" value="1"/>
</dbReference>
<evidence type="ECO:0000256" key="9">
    <source>
        <dbReference type="ARBA" id="ARBA00045763"/>
    </source>
</evidence>
<keyword evidence="17" id="KW-0670">Pyruvate</keyword>
<comment type="catalytic activity">
    <reaction evidence="10">
        <text>(2R)-2-phosphoglycerate = phosphoenolpyruvate + H2O</text>
        <dbReference type="Rhea" id="RHEA:10164"/>
        <dbReference type="ChEBI" id="CHEBI:15377"/>
        <dbReference type="ChEBI" id="CHEBI:58289"/>
        <dbReference type="ChEBI" id="CHEBI:58702"/>
        <dbReference type="EC" id="4.2.1.11"/>
    </reaction>
</comment>
<dbReference type="SFLD" id="SFLDS00001">
    <property type="entry name" value="Enolase"/>
    <property type="match status" value="1"/>
</dbReference>
<evidence type="ECO:0000256" key="8">
    <source>
        <dbReference type="ARBA" id="ARBA00023239"/>
    </source>
</evidence>
<comment type="caution">
    <text evidence="17">The sequence shown here is derived from an EMBL/GenBank/DDBJ whole genome shotgun (WGS) entry which is preliminary data.</text>
</comment>
<dbReference type="InterPro" id="IPR036849">
    <property type="entry name" value="Enolase-like_C_sf"/>
</dbReference>
<evidence type="ECO:0000256" key="1">
    <source>
        <dbReference type="ARBA" id="ARBA00005031"/>
    </source>
</evidence>
<reference evidence="17 18" key="1">
    <citation type="submission" date="2018-12" db="EMBL/GenBank/DDBJ databases">
        <authorList>
            <person name="Grouzdev D.S."/>
            <person name="Krutkina M.S."/>
        </authorList>
    </citation>
    <scope>NUCLEOTIDE SEQUENCE [LARGE SCALE GENOMIC DNA]</scope>
    <source>
        <strain evidence="17 18">RmlP026</strain>
    </source>
</reference>
<evidence type="ECO:0000256" key="11">
    <source>
        <dbReference type="PIRSR" id="PIRSR001400-1"/>
    </source>
</evidence>
<evidence type="ECO:0000256" key="13">
    <source>
        <dbReference type="PIRSR" id="PIRSR001400-3"/>
    </source>
</evidence>
<evidence type="ECO:0000256" key="5">
    <source>
        <dbReference type="ARBA" id="ARBA00022525"/>
    </source>
</evidence>
<gene>
    <name evidence="10" type="primary">eno</name>
    <name evidence="17" type="ORF">D3273_14510</name>
</gene>
<dbReference type="InterPro" id="IPR029017">
    <property type="entry name" value="Enolase-like_N"/>
</dbReference>
<keyword evidence="10 13" id="KW-0479">Metal-binding</keyword>
<feature type="binding site" evidence="10 13">
    <location>
        <position position="313"/>
    </location>
    <ligand>
        <name>Mg(2+)</name>
        <dbReference type="ChEBI" id="CHEBI:18420"/>
    </ligand>
</feature>
<feature type="active site" description="Proton acceptor" evidence="10 11">
    <location>
        <position position="338"/>
    </location>
</feature>
<keyword evidence="18" id="KW-1185">Reference proteome</keyword>
<dbReference type="PIRSF" id="PIRSF001400">
    <property type="entry name" value="Enolase"/>
    <property type="match status" value="1"/>
</dbReference>
<feature type="binding site" evidence="12">
    <location>
        <position position="156"/>
    </location>
    <ligand>
        <name>substrate</name>
    </ligand>
</feature>
<name>A0A4V1RUJ0_9HYPH</name>
<sequence>MTSRIADIRALEILDSRGNPTLDVQVTLENGLVGSASVPAGASTGSAEARERRDGDAARYAGRGMIGATSSVEDRIRPKLVGHDPRRQAMLDHMMCRLDGTPDKRELGANAILGTSLAIARAAALDTGLPLYTYLGGVAARRLPMPMLNVINGGAHADSGLDMQEFMVVPVGAPTFSEALRFGVAVYAALKALLGAGGQSTAVGDEGGFAPRLAGAAEACDLLVEAIRRAGLEPGRDVGIALDPAATGFRDGDGYALRDGGGRLSSGALLDLYGRLAAAYPIVSIEDGFAEDDWDGFRGQTAAAGDRLQIVGDDLYATNPALIARGIRERSTNAALIKPNQIGTLTETMTAVALCREAGWRCVVSHRSGETDDSFIADLAVALGTGQIKAGAPCRGERIAKYNRLLAIERELGDPDFRNPFAV</sequence>
<dbReference type="GO" id="GO:0004634">
    <property type="term" value="F:phosphopyruvate hydratase activity"/>
    <property type="evidence" value="ECO:0007669"/>
    <property type="project" value="UniProtKB-UniRule"/>
</dbReference>
<feature type="domain" description="Enolase C-terminal TIM barrel" evidence="15">
    <location>
        <begin position="140"/>
        <end position="420"/>
    </location>
</feature>
<accession>A0A4V1RUJ0</accession>
<dbReference type="SUPFAM" id="SSF54826">
    <property type="entry name" value="Enolase N-terminal domain-like"/>
    <property type="match status" value="1"/>
</dbReference>
<organism evidence="17 18">
    <name type="scientific">Lichenibacterium minor</name>
    <dbReference type="NCBI Taxonomy" id="2316528"/>
    <lineage>
        <taxon>Bacteria</taxon>
        <taxon>Pseudomonadati</taxon>
        <taxon>Pseudomonadota</taxon>
        <taxon>Alphaproteobacteria</taxon>
        <taxon>Hyphomicrobiales</taxon>
        <taxon>Lichenihabitantaceae</taxon>
        <taxon>Lichenibacterium</taxon>
    </lineage>
</organism>
<dbReference type="Gene3D" id="3.20.20.120">
    <property type="entry name" value="Enolase-like C-terminal domain"/>
    <property type="match status" value="1"/>
</dbReference>
<evidence type="ECO:0000256" key="3">
    <source>
        <dbReference type="ARBA" id="ARBA00012058"/>
    </source>
</evidence>
<dbReference type="InterPro" id="IPR020810">
    <property type="entry name" value="Enolase_C"/>
</dbReference>
<evidence type="ECO:0000256" key="10">
    <source>
        <dbReference type="HAMAP-Rule" id="MF_00318"/>
    </source>
</evidence>
<dbReference type="RefSeq" id="WP_129227607.1">
    <property type="nucleotide sequence ID" value="NZ_QYBB01000015.1"/>
</dbReference>
<feature type="domain" description="Enolase N-terminal" evidence="16">
    <location>
        <begin position="5"/>
        <end position="135"/>
    </location>
</feature>
<feature type="binding site" evidence="12">
    <location>
        <position position="165"/>
    </location>
    <ligand>
        <name>substrate</name>
    </ligand>
</feature>
<dbReference type="HAMAP" id="MF_00318">
    <property type="entry name" value="Enolase"/>
    <property type="match status" value="1"/>
</dbReference>
<dbReference type="InterPro" id="IPR000941">
    <property type="entry name" value="Enolase"/>
</dbReference>
<dbReference type="CDD" id="cd03313">
    <property type="entry name" value="enolase"/>
    <property type="match status" value="1"/>
</dbReference>
<reference evidence="17 18" key="2">
    <citation type="submission" date="2019-02" db="EMBL/GenBank/DDBJ databases">
        <title>'Lichenibacterium ramalinii' gen. nov. sp. nov., 'Lichenibacterium minor' gen. nov. sp. nov.</title>
        <authorList>
            <person name="Pankratov T."/>
        </authorList>
    </citation>
    <scope>NUCLEOTIDE SEQUENCE [LARGE SCALE GENOMIC DNA]</scope>
    <source>
        <strain evidence="17 18">RmlP026</strain>
    </source>
</reference>
<evidence type="ECO:0000259" key="15">
    <source>
        <dbReference type="SMART" id="SM01192"/>
    </source>
</evidence>
<dbReference type="UniPathway" id="UPA00109">
    <property type="reaction ID" value="UER00187"/>
</dbReference>
<dbReference type="PANTHER" id="PTHR11902:SF1">
    <property type="entry name" value="ENOLASE"/>
    <property type="match status" value="1"/>
</dbReference>
<dbReference type="SFLD" id="SFLDF00002">
    <property type="entry name" value="enolase"/>
    <property type="match status" value="1"/>
</dbReference>
<comment type="cofactor">
    <cofactor evidence="10">
        <name>Mg(2+)</name>
        <dbReference type="ChEBI" id="CHEBI:18420"/>
    </cofactor>
    <text evidence="10">Binds a second Mg(2+) ion via substrate during catalysis.</text>
</comment>
<dbReference type="InterPro" id="IPR020811">
    <property type="entry name" value="Enolase_N"/>
</dbReference>
<proteinExistence type="inferred from homology"/>
<feature type="binding site" evidence="10 13">
    <location>
        <position position="286"/>
    </location>
    <ligand>
        <name>Mg(2+)</name>
        <dbReference type="ChEBI" id="CHEBI:18420"/>
    </ligand>
</feature>
<dbReference type="EMBL" id="QYBB01000015">
    <property type="protein sequence ID" value="RYC31324.1"/>
    <property type="molecule type" value="Genomic_DNA"/>
</dbReference>
<dbReference type="SMART" id="SM01192">
    <property type="entry name" value="Enolase_C"/>
    <property type="match status" value="1"/>
</dbReference>
<dbReference type="AlphaFoldDB" id="A0A4V1RUJ0"/>
<feature type="binding site" evidence="10">
    <location>
        <position position="338"/>
    </location>
    <ligand>
        <name>(2R)-2-phosphoglycerate</name>
        <dbReference type="ChEBI" id="CHEBI:58289"/>
    </ligand>
</feature>
<dbReference type="GO" id="GO:0000015">
    <property type="term" value="C:phosphopyruvate hydratase complex"/>
    <property type="evidence" value="ECO:0007669"/>
    <property type="project" value="InterPro"/>
</dbReference>
<keyword evidence="6 10" id="KW-0460">Magnesium</keyword>
<dbReference type="EC" id="4.2.1.11" evidence="3 10"/>
<keyword evidence="8 10" id="KW-0456">Lyase</keyword>
<dbReference type="OrthoDB" id="4577602at2"/>
<keyword evidence="10" id="KW-0963">Cytoplasm</keyword>
<evidence type="ECO:0000313" key="17">
    <source>
        <dbReference type="EMBL" id="RYC31324.1"/>
    </source>
</evidence>
<dbReference type="SMART" id="SM01193">
    <property type="entry name" value="Enolase_N"/>
    <property type="match status" value="1"/>
</dbReference>
<dbReference type="GO" id="GO:0006096">
    <property type="term" value="P:glycolytic process"/>
    <property type="evidence" value="ECO:0007669"/>
    <property type="project" value="UniProtKB-UniRule"/>
</dbReference>
<feature type="binding site" evidence="12">
    <location>
        <position position="389"/>
    </location>
    <ligand>
        <name>substrate</name>
    </ligand>
</feature>
<feature type="binding site" evidence="10 13">
    <location>
        <position position="243"/>
    </location>
    <ligand>
        <name>Mg(2+)</name>
        <dbReference type="ChEBI" id="CHEBI:18420"/>
    </ligand>
</feature>
<evidence type="ECO:0000256" key="14">
    <source>
        <dbReference type="SAM" id="MobiDB-lite"/>
    </source>
</evidence>
<dbReference type="SFLD" id="SFLDG00178">
    <property type="entry name" value="enolase"/>
    <property type="match status" value="1"/>
</dbReference>
<dbReference type="Pfam" id="PF00113">
    <property type="entry name" value="Enolase_C"/>
    <property type="match status" value="1"/>
</dbReference>
<comment type="subcellular location">
    <subcellularLocation>
        <location evidence="10">Cytoplasm</location>
    </subcellularLocation>
    <subcellularLocation>
        <location evidence="10">Secreted</location>
    </subcellularLocation>
    <subcellularLocation>
        <location evidence="10">Cell surface</location>
    </subcellularLocation>
    <text evidence="10">Fractions of enolase are present in both the cytoplasm and on the cell surface.</text>
</comment>
<feature type="binding site" evidence="12">
    <location>
        <begin position="365"/>
        <end position="368"/>
    </location>
    <ligand>
        <name>substrate</name>
    </ligand>
</feature>
<feature type="region of interest" description="Disordered" evidence="14">
    <location>
        <begin position="35"/>
        <end position="55"/>
    </location>
</feature>
<evidence type="ECO:0000256" key="6">
    <source>
        <dbReference type="ARBA" id="ARBA00022842"/>
    </source>
</evidence>
<dbReference type="Gene3D" id="3.30.390.10">
    <property type="entry name" value="Enolase-like, N-terminal domain"/>
    <property type="match status" value="1"/>
</dbReference>
<evidence type="ECO:0000256" key="4">
    <source>
        <dbReference type="ARBA" id="ARBA00017068"/>
    </source>
</evidence>
<protein>
    <recommendedName>
        <fullName evidence="4 10">Enolase</fullName>
        <ecNumber evidence="3 10">4.2.1.11</ecNumber>
    </recommendedName>
    <alternativeName>
        <fullName evidence="10">2-phospho-D-glycerate hydro-lyase</fullName>
    </alternativeName>
    <alternativeName>
        <fullName evidence="10">2-phosphoglycerate dehydratase</fullName>
    </alternativeName>
</protein>
<comment type="function">
    <text evidence="9 10">Catalyzes the reversible conversion of 2-phosphoglycerate (2-PG) into phosphoenolpyruvate (PEP). It is essential for the degradation of carbohydrates via glycolysis.</text>
</comment>
<feature type="binding site" evidence="12">
    <location>
        <position position="286"/>
    </location>
    <ligand>
        <name>substrate</name>
    </ligand>
</feature>
<evidence type="ECO:0000256" key="7">
    <source>
        <dbReference type="ARBA" id="ARBA00023152"/>
    </source>
</evidence>
<comment type="cofactor">
    <cofactor evidence="13">
        <name>Mg(2+)</name>
        <dbReference type="ChEBI" id="CHEBI:18420"/>
    </cofactor>
    <text evidence="13">Mg(2+) is required for catalysis and for stabilizing the dimer.</text>
</comment>
<evidence type="ECO:0000259" key="16">
    <source>
        <dbReference type="SMART" id="SM01193"/>
    </source>
</evidence>
<feature type="binding site" evidence="10">
    <location>
        <position position="367"/>
    </location>
    <ligand>
        <name>(2R)-2-phosphoglycerate</name>
        <dbReference type="ChEBI" id="CHEBI:58289"/>
    </ligand>
</feature>
<feature type="binding site" evidence="10">
    <location>
        <position position="389"/>
    </location>
    <ligand>
        <name>(2R)-2-phosphoglycerate</name>
        <dbReference type="ChEBI" id="CHEBI:58289"/>
    </ligand>
</feature>
<comment type="pathway">
    <text evidence="1 10">Carbohydrate degradation; glycolysis; pyruvate from D-glyceraldehyde 3-phosphate: step 4/5.</text>
</comment>
<comment type="similarity">
    <text evidence="2 10">Belongs to the enolase family.</text>
</comment>
<evidence type="ECO:0000313" key="18">
    <source>
        <dbReference type="Proteomes" id="UP000290759"/>
    </source>
</evidence>